<evidence type="ECO:0000313" key="2">
    <source>
        <dbReference type="EMBL" id="KAK3251035.1"/>
    </source>
</evidence>
<feature type="region of interest" description="Disordered" evidence="1">
    <location>
        <begin position="41"/>
        <end position="71"/>
    </location>
</feature>
<dbReference type="EMBL" id="LGRX02026321">
    <property type="protein sequence ID" value="KAK3251035.1"/>
    <property type="molecule type" value="Genomic_DNA"/>
</dbReference>
<sequence>MADTQQLKAEFQLACAAVEGEATEANFVNWLIVAKAGKGPGDGGGGGCLVNKRPKKHGGRPWRSQWDVPGPRFQDPVLAKGPGRPDRAAAQCARASKRSRGTQETADGQKLQLWGWAPSRTAHPYIKAHPEVLDILLKTPDPDKYPTHAEKEAALKAAVRGDARCVLLCLLLALRRRRLLQEVHQ</sequence>
<keyword evidence="3" id="KW-1185">Reference proteome</keyword>
<dbReference type="Proteomes" id="UP001190700">
    <property type="component" value="Unassembled WGS sequence"/>
</dbReference>
<gene>
    <name evidence="2" type="ORF">CYMTET_39614</name>
</gene>
<proteinExistence type="predicted"/>
<protein>
    <submittedName>
        <fullName evidence="2">Uncharacterized protein</fullName>
    </submittedName>
</protein>
<evidence type="ECO:0000256" key="1">
    <source>
        <dbReference type="SAM" id="MobiDB-lite"/>
    </source>
</evidence>
<reference evidence="2 3" key="1">
    <citation type="journal article" date="2015" name="Genome Biol. Evol.">
        <title>Comparative Genomics of a Bacterivorous Green Alga Reveals Evolutionary Causalities and Consequences of Phago-Mixotrophic Mode of Nutrition.</title>
        <authorList>
            <person name="Burns J.A."/>
            <person name="Paasch A."/>
            <person name="Narechania A."/>
            <person name="Kim E."/>
        </authorList>
    </citation>
    <scope>NUCLEOTIDE SEQUENCE [LARGE SCALE GENOMIC DNA]</scope>
    <source>
        <strain evidence="2 3">PLY_AMNH</strain>
    </source>
</reference>
<comment type="caution">
    <text evidence="2">The sequence shown here is derived from an EMBL/GenBank/DDBJ whole genome shotgun (WGS) entry which is preliminary data.</text>
</comment>
<organism evidence="2 3">
    <name type="scientific">Cymbomonas tetramitiformis</name>
    <dbReference type="NCBI Taxonomy" id="36881"/>
    <lineage>
        <taxon>Eukaryota</taxon>
        <taxon>Viridiplantae</taxon>
        <taxon>Chlorophyta</taxon>
        <taxon>Pyramimonadophyceae</taxon>
        <taxon>Pyramimonadales</taxon>
        <taxon>Pyramimonadaceae</taxon>
        <taxon>Cymbomonas</taxon>
    </lineage>
</organism>
<evidence type="ECO:0000313" key="3">
    <source>
        <dbReference type="Proteomes" id="UP001190700"/>
    </source>
</evidence>
<dbReference type="AlphaFoldDB" id="A0AAE0F5F3"/>
<accession>A0AAE0F5F3</accession>
<name>A0AAE0F5F3_9CHLO</name>